<evidence type="ECO:0000313" key="10">
    <source>
        <dbReference type="EMBL" id="QWF70420.1"/>
    </source>
</evidence>
<reference evidence="10" key="1">
    <citation type="submission" date="2021-04" db="EMBL/GenBank/DDBJ databases">
        <title>Draft genome sequence data of methanotrophic Methylovulum sp. strain S1L and Methylomonas sp. strain S2AM isolated from boreal lake water columns.</title>
        <authorList>
            <person name="Rissanen A.J."/>
            <person name="Mangayil R."/>
            <person name="Svenning M.M."/>
            <person name="Khanongnuch R."/>
        </authorList>
    </citation>
    <scope>NUCLEOTIDE SEQUENCE</scope>
    <source>
        <strain evidence="10">S2AM</strain>
    </source>
</reference>
<evidence type="ECO:0000256" key="8">
    <source>
        <dbReference type="HAMAP-Rule" id="MF_00835"/>
    </source>
</evidence>
<evidence type="ECO:0000259" key="9">
    <source>
        <dbReference type="Pfam" id="PF08241"/>
    </source>
</evidence>
<dbReference type="HAMAP" id="MF_00835">
    <property type="entry name" value="BioC"/>
    <property type="match status" value="1"/>
</dbReference>
<evidence type="ECO:0000256" key="7">
    <source>
        <dbReference type="ARBA" id="ARBA00022756"/>
    </source>
</evidence>
<dbReference type="EMBL" id="CP073754">
    <property type="protein sequence ID" value="QWF70420.1"/>
    <property type="molecule type" value="Genomic_DNA"/>
</dbReference>
<dbReference type="GO" id="GO:0010340">
    <property type="term" value="F:carboxyl-O-methyltransferase activity"/>
    <property type="evidence" value="ECO:0007669"/>
    <property type="project" value="UniProtKB-UniRule"/>
</dbReference>
<evidence type="ECO:0000313" key="11">
    <source>
        <dbReference type="Proteomes" id="UP000676649"/>
    </source>
</evidence>
<keyword evidence="6 8" id="KW-0949">S-adenosyl-L-methionine</keyword>
<keyword evidence="5 8" id="KW-0808">Transferase</keyword>
<gene>
    <name evidence="8 10" type="primary">bioC</name>
    <name evidence="10" type="ORF">KEF85_13915</name>
</gene>
<evidence type="ECO:0000256" key="6">
    <source>
        <dbReference type="ARBA" id="ARBA00022691"/>
    </source>
</evidence>
<dbReference type="InterPro" id="IPR029063">
    <property type="entry name" value="SAM-dependent_MTases_sf"/>
</dbReference>
<dbReference type="GO" id="GO:0102130">
    <property type="term" value="F:malonyl-CoA methyltransferase activity"/>
    <property type="evidence" value="ECO:0007669"/>
    <property type="project" value="UniProtKB-EC"/>
</dbReference>
<dbReference type="GO" id="GO:0009102">
    <property type="term" value="P:biotin biosynthetic process"/>
    <property type="evidence" value="ECO:0007669"/>
    <property type="project" value="UniProtKB-UniRule"/>
</dbReference>
<dbReference type="SUPFAM" id="SSF53335">
    <property type="entry name" value="S-adenosyl-L-methionine-dependent methyltransferases"/>
    <property type="match status" value="1"/>
</dbReference>
<evidence type="ECO:0000256" key="1">
    <source>
        <dbReference type="ARBA" id="ARBA00000852"/>
    </source>
</evidence>
<dbReference type="RefSeq" id="WP_215581565.1">
    <property type="nucleotide sequence ID" value="NZ_CP073754.1"/>
</dbReference>
<dbReference type="CDD" id="cd02440">
    <property type="entry name" value="AdoMet_MTases"/>
    <property type="match status" value="1"/>
</dbReference>
<dbReference type="GO" id="GO:0008757">
    <property type="term" value="F:S-adenosylmethionine-dependent methyltransferase activity"/>
    <property type="evidence" value="ECO:0007669"/>
    <property type="project" value="InterPro"/>
</dbReference>
<evidence type="ECO:0000256" key="2">
    <source>
        <dbReference type="ARBA" id="ARBA00004746"/>
    </source>
</evidence>
<dbReference type="Pfam" id="PF08241">
    <property type="entry name" value="Methyltransf_11"/>
    <property type="match status" value="1"/>
</dbReference>
<feature type="domain" description="Methyltransferase type 11" evidence="9">
    <location>
        <begin position="51"/>
        <end position="146"/>
    </location>
</feature>
<evidence type="ECO:0000256" key="4">
    <source>
        <dbReference type="ARBA" id="ARBA00022603"/>
    </source>
</evidence>
<dbReference type="GO" id="GO:0032259">
    <property type="term" value="P:methylation"/>
    <property type="evidence" value="ECO:0007669"/>
    <property type="project" value="UniProtKB-KW"/>
</dbReference>
<comment type="similarity">
    <text evidence="8">Belongs to the methyltransferase superfamily.</text>
</comment>
<dbReference type="KEGG" id="mpad:KEF85_13915"/>
<dbReference type="InterPro" id="IPR011814">
    <property type="entry name" value="BioC"/>
</dbReference>
<comment type="pathway">
    <text evidence="2 8">Cofactor biosynthesis; biotin biosynthesis.</text>
</comment>
<dbReference type="Proteomes" id="UP000676649">
    <property type="component" value="Chromosome"/>
</dbReference>
<dbReference type="EC" id="2.1.1.197" evidence="3 8"/>
<dbReference type="PANTHER" id="PTHR13090">
    <property type="entry name" value="ARGININE-HYDROXYLASE NDUFAF5, MITOCHONDRIAL"/>
    <property type="match status" value="1"/>
</dbReference>
<dbReference type="AlphaFoldDB" id="A0A975MM96"/>
<dbReference type="InterPro" id="IPR013216">
    <property type="entry name" value="Methyltransf_11"/>
</dbReference>
<keyword evidence="7 8" id="KW-0093">Biotin biosynthesis</keyword>
<dbReference type="NCBIfam" id="TIGR02072">
    <property type="entry name" value="BioC"/>
    <property type="match status" value="1"/>
</dbReference>
<evidence type="ECO:0000256" key="3">
    <source>
        <dbReference type="ARBA" id="ARBA00012327"/>
    </source>
</evidence>
<dbReference type="Gene3D" id="3.40.50.150">
    <property type="entry name" value="Vaccinia Virus protein VP39"/>
    <property type="match status" value="1"/>
</dbReference>
<keyword evidence="11" id="KW-1185">Reference proteome</keyword>
<dbReference type="InterPro" id="IPR050602">
    <property type="entry name" value="Malonyl-ACP_OMT"/>
</dbReference>
<evidence type="ECO:0000256" key="5">
    <source>
        <dbReference type="ARBA" id="ARBA00022679"/>
    </source>
</evidence>
<organism evidence="10 11">
    <name type="scientific">Methylomonas paludis</name>
    <dbReference type="NCBI Taxonomy" id="1173101"/>
    <lineage>
        <taxon>Bacteria</taxon>
        <taxon>Pseudomonadati</taxon>
        <taxon>Pseudomonadota</taxon>
        <taxon>Gammaproteobacteria</taxon>
        <taxon>Methylococcales</taxon>
        <taxon>Methylococcaceae</taxon>
        <taxon>Methylomonas</taxon>
    </lineage>
</organism>
<sequence length="263" mass="28922">MKQDNQLDKPKIRHSFTAAAAGYDAAAMLQRQVGGLLLNKYPLQIYPGMILELGCGTGFLTRLIAGQAAKRAVLALDIAMTMLTAARRKNAGMSIDYLCADAEKLPVATGTIQQIYANLVMQWCEDLPAVFADCRRVLKAEGQLVFATFGPATLQELKAAWATVDDYTHVNQFYSAEQVSNFLASAGFVEISSETLVFQCRYASVMALMRELKGLGAHNVNSTRNPKATTRQQLQAMIENYESSKLDEEIVASYEVIFMRASV</sequence>
<proteinExistence type="inferred from homology"/>
<protein>
    <recommendedName>
        <fullName evidence="3 8">Malonyl-[acyl-carrier protein] O-methyltransferase</fullName>
        <shortName evidence="8">Malonyl-ACP O-methyltransferase</shortName>
        <ecNumber evidence="3 8">2.1.1.197</ecNumber>
    </recommendedName>
    <alternativeName>
        <fullName evidence="8">Biotin synthesis protein BioC</fullName>
    </alternativeName>
</protein>
<keyword evidence="4 8" id="KW-0489">Methyltransferase</keyword>
<name>A0A975MM96_9GAMM</name>
<dbReference type="PANTHER" id="PTHR13090:SF1">
    <property type="entry name" value="ARGININE-HYDROXYLASE NDUFAF5, MITOCHONDRIAL"/>
    <property type="match status" value="1"/>
</dbReference>
<comment type="function">
    <text evidence="8">Converts the free carboxyl group of a malonyl-thioester to its methyl ester by transfer of a methyl group from S-adenosyl-L-methionine (SAM). It allows to synthesize pimeloyl-ACP via the fatty acid synthetic pathway.</text>
</comment>
<accession>A0A975MM96</accession>
<comment type="catalytic activity">
    <reaction evidence="1 8">
        <text>malonyl-[ACP] + S-adenosyl-L-methionine = malonyl-[ACP] methyl ester + S-adenosyl-L-homocysteine</text>
        <dbReference type="Rhea" id="RHEA:17105"/>
        <dbReference type="Rhea" id="RHEA-COMP:9623"/>
        <dbReference type="Rhea" id="RHEA-COMP:9954"/>
        <dbReference type="ChEBI" id="CHEBI:57856"/>
        <dbReference type="ChEBI" id="CHEBI:59789"/>
        <dbReference type="ChEBI" id="CHEBI:78449"/>
        <dbReference type="ChEBI" id="CHEBI:78845"/>
        <dbReference type="EC" id="2.1.1.197"/>
    </reaction>
</comment>